<name>A0ABR6XN62_9BURK</name>
<dbReference type="Pfam" id="PF13511">
    <property type="entry name" value="DUF4124"/>
    <property type="match status" value="1"/>
</dbReference>
<feature type="domain" description="DUF4124" evidence="2">
    <location>
        <begin position="9"/>
        <end position="59"/>
    </location>
</feature>
<keyword evidence="4" id="KW-1185">Reference proteome</keyword>
<feature type="chain" id="PRO_5046579488" evidence="1">
    <location>
        <begin position="19"/>
        <end position="186"/>
    </location>
</feature>
<dbReference type="Proteomes" id="UP000643610">
    <property type="component" value="Unassembled WGS sequence"/>
</dbReference>
<keyword evidence="1" id="KW-0732">Signal</keyword>
<comment type="caution">
    <text evidence="3">The sequence shown here is derived from an EMBL/GenBank/DDBJ whole genome shotgun (WGS) entry which is preliminary data.</text>
</comment>
<organism evidence="3 4">
    <name type="scientific">Undibacterium amnicola</name>
    <dbReference type="NCBI Taxonomy" id="1834038"/>
    <lineage>
        <taxon>Bacteria</taxon>
        <taxon>Pseudomonadati</taxon>
        <taxon>Pseudomonadota</taxon>
        <taxon>Betaproteobacteria</taxon>
        <taxon>Burkholderiales</taxon>
        <taxon>Oxalobacteraceae</taxon>
        <taxon>Undibacterium</taxon>
    </lineage>
</organism>
<evidence type="ECO:0000313" key="4">
    <source>
        <dbReference type="Proteomes" id="UP000643610"/>
    </source>
</evidence>
<dbReference type="RefSeq" id="WP_186889989.1">
    <property type="nucleotide sequence ID" value="NZ_JACOFU010000002.1"/>
</dbReference>
<accession>A0ABR6XN62</accession>
<dbReference type="InterPro" id="IPR025392">
    <property type="entry name" value="DUF4124"/>
</dbReference>
<evidence type="ECO:0000256" key="1">
    <source>
        <dbReference type="SAM" id="SignalP"/>
    </source>
</evidence>
<protein>
    <submittedName>
        <fullName evidence="3">DUF4124 domain-containing protein</fullName>
    </submittedName>
</protein>
<feature type="signal peptide" evidence="1">
    <location>
        <begin position="1"/>
        <end position="18"/>
    </location>
</feature>
<evidence type="ECO:0000259" key="2">
    <source>
        <dbReference type="Pfam" id="PF13511"/>
    </source>
</evidence>
<proteinExistence type="predicted"/>
<dbReference type="EMBL" id="JACOFU010000002">
    <property type="protein sequence ID" value="MBC3830951.1"/>
    <property type="molecule type" value="Genomic_DNA"/>
</dbReference>
<sequence length="186" mass="19953">MSKLVFAVLLVVSTSASAQLYKCEKDGKITVGDQPCPKSSVDLNPQKLIIPPPPKPVTQASSSPESRLKFYNCSYNDKSLKPCLPDNPVKVSVKNAAILQCVASLKSGLKDPHSAKILKAVRGAPDTIKGELVRYYWVDINAKNSFGAFAGPTAYACLMNADESKLLFAGTDIEAAKMTDPIPNLP</sequence>
<reference evidence="3 4" key="1">
    <citation type="submission" date="2020-08" db="EMBL/GenBank/DDBJ databases">
        <title>Novel species isolated from subtropical streams in China.</title>
        <authorList>
            <person name="Lu H."/>
        </authorList>
    </citation>
    <scope>NUCLEOTIDE SEQUENCE [LARGE SCALE GENOMIC DNA]</scope>
    <source>
        <strain evidence="3 4">KCTC 52442</strain>
    </source>
</reference>
<gene>
    <name evidence="3" type="ORF">H8K33_05485</name>
</gene>
<evidence type="ECO:0000313" key="3">
    <source>
        <dbReference type="EMBL" id="MBC3830951.1"/>
    </source>
</evidence>